<dbReference type="InterPro" id="IPR025638">
    <property type="entry name" value="DUF4336"/>
</dbReference>
<name>A0A7W5G5W9_9GAMM</name>
<dbReference type="Proteomes" id="UP000525987">
    <property type="component" value="Unassembled WGS sequence"/>
</dbReference>
<dbReference type="SUPFAM" id="SSF56281">
    <property type="entry name" value="Metallo-hydrolase/oxidoreductase"/>
    <property type="match status" value="1"/>
</dbReference>
<dbReference type="PANTHER" id="PTHR33835:SF1">
    <property type="entry name" value="METALLO-BETA-LACTAMASE DOMAIN-CONTAINING PROTEIN"/>
    <property type="match status" value="1"/>
</dbReference>
<dbReference type="InterPro" id="IPR036866">
    <property type="entry name" value="RibonucZ/Hydroxyglut_hydro"/>
</dbReference>
<organism evidence="1 2">
    <name type="scientific">Halomonas organivorans</name>
    <dbReference type="NCBI Taxonomy" id="257772"/>
    <lineage>
        <taxon>Bacteria</taxon>
        <taxon>Pseudomonadati</taxon>
        <taxon>Pseudomonadota</taxon>
        <taxon>Gammaproteobacteria</taxon>
        <taxon>Oceanospirillales</taxon>
        <taxon>Halomonadaceae</taxon>
        <taxon>Halomonas</taxon>
    </lineage>
</organism>
<sequence>MTQAARLERIDTDLWLVEGPVVSFYGFAYPTRSVIVRLPDGALWVWSPIPLDDPLADEVARLGPIAHLVSPNKLHHLGLDDWHAAFPEARLWGPPATLRKRGDLPFAEPLGDTPPAAWQGIVEQVWVRGSPLLDEVEFFHRPSQTALVADLCQTFEATFLEQHWAPWQRVIARLWGITAGRGRAPLEIRLTTVRRRTARAAIRRLIDYAPQRVIMAHGSWRRRDGQAFLQRAFSWLGV</sequence>
<dbReference type="EMBL" id="JACHXM010000014">
    <property type="protein sequence ID" value="MBB3141933.1"/>
    <property type="molecule type" value="Genomic_DNA"/>
</dbReference>
<gene>
    <name evidence="1" type="ORF">FHR96_002814</name>
</gene>
<dbReference type="PANTHER" id="PTHR33835">
    <property type="entry name" value="YALI0C07656P"/>
    <property type="match status" value="1"/>
</dbReference>
<evidence type="ECO:0008006" key="3">
    <source>
        <dbReference type="Google" id="ProtNLM"/>
    </source>
</evidence>
<dbReference type="AlphaFoldDB" id="A0A7W5G5W9"/>
<accession>A0A7W5G5W9</accession>
<protein>
    <recommendedName>
        <fullName evidence="3">DUF4336 domain-containing protein</fullName>
    </recommendedName>
</protein>
<evidence type="ECO:0000313" key="2">
    <source>
        <dbReference type="Proteomes" id="UP000525987"/>
    </source>
</evidence>
<proteinExistence type="predicted"/>
<comment type="caution">
    <text evidence="1">The sequence shown here is derived from an EMBL/GenBank/DDBJ whole genome shotgun (WGS) entry which is preliminary data.</text>
</comment>
<evidence type="ECO:0000313" key="1">
    <source>
        <dbReference type="EMBL" id="MBB3141933.1"/>
    </source>
</evidence>
<dbReference type="RefSeq" id="WP_183388287.1">
    <property type="nucleotide sequence ID" value="NZ_JACHXM010000014.1"/>
</dbReference>
<keyword evidence="2" id="KW-1185">Reference proteome</keyword>
<reference evidence="1 2" key="1">
    <citation type="submission" date="2020-08" db="EMBL/GenBank/DDBJ databases">
        <title>Genomic Encyclopedia of Type Strains, Phase III (KMG-III): the genomes of soil and plant-associated and newly described type strains.</title>
        <authorList>
            <person name="Whitman W."/>
        </authorList>
    </citation>
    <scope>NUCLEOTIDE SEQUENCE [LARGE SCALE GENOMIC DNA]</scope>
    <source>
        <strain evidence="1 2">CECT 5995</strain>
    </source>
</reference>